<gene>
    <name evidence="1" type="ORF">SAMN04487974_10480</name>
</gene>
<dbReference type="OrthoDB" id="9801870at2"/>
<accession>A0A1G7VE09</accession>
<dbReference type="InterPro" id="IPR014937">
    <property type="entry name" value="DUF1810"/>
</dbReference>
<reference evidence="1 2" key="1">
    <citation type="submission" date="2016-10" db="EMBL/GenBank/DDBJ databases">
        <authorList>
            <person name="de Groot N.N."/>
        </authorList>
    </citation>
    <scope>NUCLEOTIDE SEQUENCE [LARGE SCALE GENOMIC DNA]</scope>
    <source>
        <strain evidence="1 2">CGMCC 1.10267</strain>
    </source>
</reference>
<sequence length="135" mass="15023">MGHRPLAQIAAGTEYQFIVSQSHWRFKLDLAKTIYLTHKSLPNLVLAKNHPLASLDTARAYLAHDTLGPRLLACTRAVLAHADKTANAIFGHPDDLKFRSSMTLFAKAAPDQPEFQQALETFFSGEPDPETLKRI</sequence>
<organism evidence="1 2">
    <name type="scientific">Pelagibacterium luteolum</name>
    <dbReference type="NCBI Taxonomy" id="440168"/>
    <lineage>
        <taxon>Bacteria</taxon>
        <taxon>Pseudomonadati</taxon>
        <taxon>Pseudomonadota</taxon>
        <taxon>Alphaproteobacteria</taxon>
        <taxon>Hyphomicrobiales</taxon>
        <taxon>Devosiaceae</taxon>
        <taxon>Pelagibacterium</taxon>
    </lineage>
</organism>
<dbReference type="Gene3D" id="1.25.40.380">
    <property type="entry name" value="Protein of unknown function DUF1810"/>
    <property type="match status" value="1"/>
</dbReference>
<evidence type="ECO:0000313" key="2">
    <source>
        <dbReference type="Proteomes" id="UP000199495"/>
    </source>
</evidence>
<name>A0A1G7VE09_9HYPH</name>
<dbReference type="SUPFAM" id="SSF140736">
    <property type="entry name" value="Rv1873-like"/>
    <property type="match status" value="1"/>
</dbReference>
<dbReference type="EMBL" id="FNCS01000004">
    <property type="protein sequence ID" value="SDG57984.1"/>
    <property type="molecule type" value="Genomic_DNA"/>
</dbReference>
<dbReference type="AlphaFoldDB" id="A0A1G7VE09"/>
<dbReference type="InterPro" id="IPR036287">
    <property type="entry name" value="Rv1873-like_sf"/>
</dbReference>
<proteinExistence type="predicted"/>
<dbReference type="Proteomes" id="UP000199495">
    <property type="component" value="Unassembled WGS sequence"/>
</dbReference>
<dbReference type="Pfam" id="PF08837">
    <property type="entry name" value="DUF1810"/>
    <property type="match status" value="1"/>
</dbReference>
<evidence type="ECO:0008006" key="3">
    <source>
        <dbReference type="Google" id="ProtNLM"/>
    </source>
</evidence>
<protein>
    <recommendedName>
        <fullName evidence="3">DUF1810 domain-containing protein</fullName>
    </recommendedName>
</protein>
<evidence type="ECO:0000313" key="1">
    <source>
        <dbReference type="EMBL" id="SDG57984.1"/>
    </source>
</evidence>
<keyword evidence="2" id="KW-1185">Reference proteome</keyword>